<evidence type="ECO:0000256" key="2">
    <source>
        <dbReference type="SAM" id="Phobius"/>
    </source>
</evidence>
<evidence type="ECO:0000256" key="1">
    <source>
        <dbReference type="SAM" id="MobiDB-lite"/>
    </source>
</evidence>
<sequence length="390" mass="41734">MRDLRIDFFRGLALCAIFLNHVPTPATLLTWRAYGFSDAADLFVFLAGFSAALAWSQGFLKDGLSASLKAARRAFVLYKAHLCIVAALLAVALLTVRLTGDAAVLDWMALEHLARDPVDGWLRVATLSYLPTYGDILPMYVVFIGGLALLGPLIVRQPAAALLLSVLLWLVAGRYGLAPAGRPDGEAWFFNPFCWQLLFVLGFVLGQRARRGVALPRHPLLAAAAAAVVLYAFLAVSPWQRFGYAPGFVLFDPDLLPPHGKSMLEIGRLLHFLALAYLCAWAIPPQARWLSRGPAALFLLMGRHSLPVFSVGIVLSTVWTVLVVATPTTPGLEVVFALSGLPILVAVALMRELDARQEAGAAEAGPGTAAPGPAIPTPAGQRMTGRAAVA</sequence>
<comment type="caution">
    <text evidence="3">The sequence shown here is derived from an EMBL/GenBank/DDBJ whole genome shotgun (WGS) entry which is preliminary data.</text>
</comment>
<feature type="transmembrane region" description="Helical" evidence="2">
    <location>
        <begin position="266"/>
        <end position="284"/>
    </location>
</feature>
<accession>A0ABW2KTU6</accession>
<feature type="transmembrane region" description="Helical" evidence="2">
    <location>
        <begin position="305"/>
        <end position="325"/>
    </location>
</feature>
<keyword evidence="4" id="KW-1185">Reference proteome</keyword>
<dbReference type="Proteomes" id="UP001596456">
    <property type="component" value="Unassembled WGS sequence"/>
</dbReference>
<keyword evidence="2" id="KW-0812">Transmembrane</keyword>
<protein>
    <submittedName>
        <fullName evidence="3">OpgC family protein</fullName>
    </submittedName>
</protein>
<name>A0ABW2KTU6_9PROT</name>
<gene>
    <name evidence="3" type="ORF">ACFQPS_09775</name>
</gene>
<proteinExistence type="predicted"/>
<feature type="region of interest" description="Disordered" evidence="1">
    <location>
        <begin position="360"/>
        <end position="390"/>
    </location>
</feature>
<feature type="transmembrane region" description="Helical" evidence="2">
    <location>
        <begin position="12"/>
        <end position="34"/>
    </location>
</feature>
<dbReference type="PANTHER" id="PTHR38592">
    <property type="entry name" value="BLL4819 PROTEIN"/>
    <property type="match status" value="1"/>
</dbReference>
<evidence type="ECO:0000313" key="4">
    <source>
        <dbReference type="Proteomes" id="UP001596456"/>
    </source>
</evidence>
<feature type="transmembrane region" description="Helical" evidence="2">
    <location>
        <begin position="136"/>
        <end position="155"/>
    </location>
</feature>
<reference evidence="4" key="1">
    <citation type="journal article" date="2019" name="Int. J. Syst. Evol. Microbiol.">
        <title>The Global Catalogue of Microorganisms (GCM) 10K type strain sequencing project: providing services to taxonomists for standard genome sequencing and annotation.</title>
        <authorList>
            <consortium name="The Broad Institute Genomics Platform"/>
            <consortium name="The Broad Institute Genome Sequencing Center for Infectious Disease"/>
            <person name="Wu L."/>
            <person name="Ma J."/>
        </authorList>
    </citation>
    <scope>NUCLEOTIDE SEQUENCE [LARGE SCALE GENOMIC DNA]</scope>
    <source>
        <strain evidence="4">CGMCC 1.16275</strain>
    </source>
</reference>
<keyword evidence="2" id="KW-1133">Transmembrane helix</keyword>
<dbReference type="PANTHER" id="PTHR38592:SF3">
    <property type="entry name" value="BLL4819 PROTEIN"/>
    <property type="match status" value="1"/>
</dbReference>
<feature type="transmembrane region" description="Helical" evidence="2">
    <location>
        <begin position="187"/>
        <end position="206"/>
    </location>
</feature>
<feature type="transmembrane region" description="Helical" evidence="2">
    <location>
        <begin position="162"/>
        <end position="181"/>
    </location>
</feature>
<dbReference type="PIRSF" id="PIRSF028704">
    <property type="entry name" value="UPC028704"/>
    <property type="match status" value="1"/>
</dbReference>
<keyword evidence="2" id="KW-0472">Membrane</keyword>
<evidence type="ECO:0000313" key="3">
    <source>
        <dbReference type="EMBL" id="MFC7333449.1"/>
    </source>
</evidence>
<feature type="compositionally biased region" description="Low complexity" evidence="1">
    <location>
        <begin position="360"/>
        <end position="380"/>
    </location>
</feature>
<feature type="transmembrane region" description="Helical" evidence="2">
    <location>
        <begin position="218"/>
        <end position="239"/>
    </location>
</feature>
<dbReference type="EMBL" id="JBHTCM010000010">
    <property type="protein sequence ID" value="MFC7333449.1"/>
    <property type="molecule type" value="Genomic_DNA"/>
</dbReference>
<dbReference type="InterPro" id="IPR014550">
    <property type="entry name" value="UCP028704_OpgC"/>
</dbReference>
<feature type="transmembrane region" description="Helical" evidence="2">
    <location>
        <begin position="40"/>
        <end position="60"/>
    </location>
</feature>
<organism evidence="3 4">
    <name type="scientific">Rhodocista pekingensis</name>
    <dbReference type="NCBI Taxonomy" id="201185"/>
    <lineage>
        <taxon>Bacteria</taxon>
        <taxon>Pseudomonadati</taxon>
        <taxon>Pseudomonadota</taxon>
        <taxon>Alphaproteobacteria</taxon>
        <taxon>Rhodospirillales</taxon>
        <taxon>Azospirillaceae</taxon>
        <taxon>Rhodocista</taxon>
    </lineage>
</organism>
<feature type="transmembrane region" description="Helical" evidence="2">
    <location>
        <begin position="80"/>
        <end position="100"/>
    </location>
</feature>
<feature type="transmembrane region" description="Helical" evidence="2">
    <location>
        <begin position="331"/>
        <end position="350"/>
    </location>
</feature>
<dbReference type="Pfam" id="PF10129">
    <property type="entry name" value="OpgC_C"/>
    <property type="match status" value="1"/>
</dbReference>
<dbReference type="RefSeq" id="WP_377358535.1">
    <property type="nucleotide sequence ID" value="NZ_JBHTCM010000010.1"/>
</dbReference>